<keyword evidence="4 12" id="KW-0328">Glycosyltransferase</keyword>
<comment type="catalytic activity">
    <reaction evidence="11">
        <text>an alpha-D-Man-(1-&gt;2)-alpha-D-Man-(1-&gt;2)-alpha-D-Man-(1-&gt;3)-[alpha-D-Man-(1-&gt;2)-alpha-D-Man-(1-&gt;3)-alpha-D-Man-(1-&gt;6)]-beta-D-Man-(1-&gt;4)-beta-D-GlcNAc-(1-&gt;4)-alpha-D-GlcNAc-diphospho-di-trans,poly-cis-dolichol + a di-trans,poly-cis-dolichyl beta-D-mannosyl phosphate = an alpha-D-Man-(1-&gt;2)-alpha-D-Man-(1-&gt;2)-alpha-D-Man-(1-&gt;3)-[alpha-D-Man-(1-&gt;2)-alpha-D-Man-(1-&gt;3)-[alpha-D-Man-(1-&gt;6)]-alpha-D-Man-(1-&gt;6)]-beta-D-Man-(1-&gt;4)-beta-D-GlcNAc-(1-&gt;4)-alpha-D-GlcNAc-diphospho-di-trans,poly-cis-dolichol + a di-trans,poly-cis-dolichyl phosphate + H(+)</text>
        <dbReference type="Rhea" id="RHEA:29535"/>
        <dbReference type="Rhea" id="RHEA-COMP:19498"/>
        <dbReference type="Rhea" id="RHEA-COMP:19501"/>
        <dbReference type="Rhea" id="RHEA-COMP:19518"/>
        <dbReference type="Rhea" id="RHEA-COMP:19519"/>
        <dbReference type="ChEBI" id="CHEBI:15378"/>
        <dbReference type="ChEBI" id="CHEBI:57683"/>
        <dbReference type="ChEBI" id="CHEBI:58211"/>
        <dbReference type="ChEBI" id="CHEBI:132517"/>
        <dbReference type="ChEBI" id="CHEBI:132519"/>
        <dbReference type="EC" id="2.4.1.260"/>
    </reaction>
    <physiologicalReaction direction="left-to-right" evidence="11">
        <dbReference type="Rhea" id="RHEA:29536"/>
    </physiologicalReaction>
</comment>
<reference evidence="14" key="1">
    <citation type="submission" date="2020-05" db="UniProtKB">
        <authorList>
            <consortium name="EnsemblMetazoa"/>
        </authorList>
    </citation>
    <scope>IDENTIFICATION</scope>
    <source>
        <strain evidence="14">TTRI</strain>
    </source>
</reference>
<dbReference type="UniPathway" id="UPA00378"/>
<comment type="function">
    <text evidence="10">Mannosyltransferase that operates in the biosynthetic pathway of dolichol-linked oligosaccharides, the glycan precursors employed in protein asparagine (N)-glycosylation. The assembly of dolichol-linked oligosaccharides begins on the cytosolic side of the endoplasmic reticulum membrane and finishes in its lumen. The sequential addition of sugars to dolichol pyrophosphate produces dolichol-linked oligosaccharides containing fourteen sugars, including two GlcNAcs, nine mannoses and three glucoses. Once assembled, the oligosaccharide is transferred from the lipid to nascent proteins by oligosaccharyltransferases. In the lumen of the endoplasmic reticulum, adds the eighth mannose residue in an alpha-1,6 linkage onto Man(7)GlcNAc(2)-PP-dolichol to produce Man(8)GlcNAc(2)-PP-dolichol.</text>
</comment>
<feature type="transmembrane region" description="Helical" evidence="12">
    <location>
        <begin position="249"/>
        <end position="273"/>
    </location>
</feature>
<feature type="transmembrane region" description="Helical" evidence="12">
    <location>
        <begin position="280"/>
        <end position="296"/>
    </location>
</feature>
<dbReference type="STRING" id="7395.A0A1A9UFH2"/>
<dbReference type="PANTHER" id="PTHR22760:SF1">
    <property type="entry name" value="DOL-P-MAN:MAN(7)GLCNAC(2)-PP-DOL ALPHA-1,6-MANNOSYLTRANSFERASE"/>
    <property type="match status" value="1"/>
</dbReference>
<keyword evidence="6 12" id="KW-0812">Transmembrane</keyword>
<dbReference type="EnsemblMetazoa" id="GAUT003208-RA">
    <property type="protein sequence ID" value="GAUT003208-PA"/>
    <property type="gene ID" value="GAUT003208"/>
</dbReference>
<feature type="transmembrane region" description="Helical" evidence="12">
    <location>
        <begin position="139"/>
        <end position="155"/>
    </location>
</feature>
<comment type="similarity">
    <text evidence="3 12">Belongs to the glycosyltransferase 22 family.</text>
</comment>
<keyword evidence="15" id="KW-1185">Reference proteome</keyword>
<keyword evidence="9 12" id="KW-0472">Membrane</keyword>
<dbReference type="GO" id="GO:0005789">
    <property type="term" value="C:endoplasmic reticulum membrane"/>
    <property type="evidence" value="ECO:0007669"/>
    <property type="project" value="UniProtKB-SubCell"/>
</dbReference>
<feature type="compositionally biased region" description="Polar residues" evidence="13">
    <location>
        <begin position="585"/>
        <end position="594"/>
    </location>
</feature>
<feature type="transmembrane region" description="Helical" evidence="12">
    <location>
        <begin position="197"/>
        <end position="220"/>
    </location>
</feature>
<evidence type="ECO:0000256" key="7">
    <source>
        <dbReference type="ARBA" id="ARBA00022824"/>
    </source>
</evidence>
<evidence type="ECO:0000256" key="13">
    <source>
        <dbReference type="SAM" id="MobiDB-lite"/>
    </source>
</evidence>
<feature type="transmembrane region" description="Helical" evidence="12">
    <location>
        <begin position="114"/>
        <end position="132"/>
    </location>
</feature>
<dbReference type="AlphaFoldDB" id="A0A1A9UFH2"/>
<comment type="subcellular location">
    <subcellularLocation>
        <location evidence="1 12">Endoplasmic reticulum membrane</location>
        <topology evidence="1 12">Multi-pass membrane protein</topology>
    </subcellularLocation>
</comment>
<evidence type="ECO:0000256" key="10">
    <source>
        <dbReference type="ARBA" id="ARBA00044721"/>
    </source>
</evidence>
<sequence>MDLLVFLTATLHLCYTPFTKVEESFNLQAMHDILYLRHNFTEYDHHEFPGVVPRTFLGPLFIAILSSPFVMLFETLHINKFWTQYVVRAMLALIVSVAWSKWRQVVCNLYGSHVSLWLNLITLTQFHLMFYMSRTLPNIMVLPIVIYALTCWIARRTKPFIIYSGVAILIFRSELSIFLGLLLLIDVIFKRLTVQRILKIATPAGVVILITSVVVDSFFWQRFPTWPEGEVLWYNTVLNKSSNWGTSPFLWYFYSALPRSMSCSLIFVPFGLIMEPRVRPLTFAAIGYVLIYSIMPHKELRFIIYVLPVFNLTAATTCARFWLNASKSLIHKFLAFCAGGHLLLNILMTLFLLTVSSTNYPGGAALNRLHSLESEFSNVTVHIANLAAQSGVSRFLQIHTNWRYCKNENLNYTREELSAFSHLLVEAKNKRITHLQEDFETLEFVECFHSIGIQYNSFTPVRIKTRPCLGILRRKFYDFGNTIEEDNTSSEEIGLLNVQEQISNDESISLRKDSTEIKTDKARASEYEKLRVTMQKRFDYIEVLSREMDNLESDSVHQRRGIRTEIYKHLKDIKHKKPVKKELSTPLNDGSTRQVDSRKEFRPSKQKSFDTNQVNFEDIGEATRKAKTTKLKLRAIIEEYYRSKGQQRENGGLEIMEKKSLTAQQSIETITKKEHIKQIIEEISSMDLSQLCNLDKISRKACLKMIIDEIEEES</sequence>
<dbReference type="Pfam" id="PF03901">
    <property type="entry name" value="Glyco_transf_22"/>
    <property type="match status" value="1"/>
</dbReference>
<organism evidence="14 15">
    <name type="scientific">Glossina austeni</name>
    <name type="common">Savannah tsetse fly</name>
    <dbReference type="NCBI Taxonomy" id="7395"/>
    <lineage>
        <taxon>Eukaryota</taxon>
        <taxon>Metazoa</taxon>
        <taxon>Ecdysozoa</taxon>
        <taxon>Arthropoda</taxon>
        <taxon>Hexapoda</taxon>
        <taxon>Insecta</taxon>
        <taxon>Pterygota</taxon>
        <taxon>Neoptera</taxon>
        <taxon>Endopterygota</taxon>
        <taxon>Diptera</taxon>
        <taxon>Brachycera</taxon>
        <taxon>Muscomorpha</taxon>
        <taxon>Hippoboscoidea</taxon>
        <taxon>Glossinidae</taxon>
        <taxon>Glossina</taxon>
    </lineage>
</organism>
<evidence type="ECO:0000256" key="6">
    <source>
        <dbReference type="ARBA" id="ARBA00022692"/>
    </source>
</evidence>
<feature type="transmembrane region" description="Helical" evidence="12">
    <location>
        <begin position="85"/>
        <end position="102"/>
    </location>
</feature>
<feature type="region of interest" description="Disordered" evidence="13">
    <location>
        <begin position="577"/>
        <end position="607"/>
    </location>
</feature>
<keyword evidence="8 12" id="KW-1133">Transmembrane helix</keyword>
<evidence type="ECO:0000256" key="11">
    <source>
        <dbReference type="ARBA" id="ARBA00048899"/>
    </source>
</evidence>
<accession>A0A1A9UFH2</accession>
<dbReference type="PANTHER" id="PTHR22760">
    <property type="entry name" value="GLYCOSYLTRANSFERASE"/>
    <property type="match status" value="1"/>
</dbReference>
<dbReference type="Proteomes" id="UP000078200">
    <property type="component" value="Unassembled WGS sequence"/>
</dbReference>
<dbReference type="InterPro" id="IPR005599">
    <property type="entry name" value="GPI_mannosylTrfase"/>
</dbReference>
<dbReference type="EC" id="2.4.1.-" evidence="12"/>
<feature type="transmembrane region" description="Helical" evidence="12">
    <location>
        <begin position="302"/>
        <end position="321"/>
    </location>
</feature>
<evidence type="ECO:0000256" key="2">
    <source>
        <dbReference type="ARBA" id="ARBA00004922"/>
    </source>
</evidence>
<dbReference type="GO" id="GO:0052917">
    <property type="term" value="F:dol-P-Man:Man(7)GlcNAc(2)-PP-Dol alpha-1,6-mannosyltransferase activity"/>
    <property type="evidence" value="ECO:0007669"/>
    <property type="project" value="UniProtKB-EC"/>
</dbReference>
<keyword evidence="7 12" id="KW-0256">Endoplasmic reticulum</keyword>
<evidence type="ECO:0000256" key="5">
    <source>
        <dbReference type="ARBA" id="ARBA00022679"/>
    </source>
</evidence>
<comment type="pathway">
    <text evidence="2">Protein modification; protein glycosylation.</text>
</comment>
<evidence type="ECO:0000256" key="8">
    <source>
        <dbReference type="ARBA" id="ARBA00022989"/>
    </source>
</evidence>
<evidence type="ECO:0000256" key="12">
    <source>
        <dbReference type="RuleBase" id="RU363075"/>
    </source>
</evidence>
<proteinExistence type="inferred from homology"/>
<evidence type="ECO:0000313" key="14">
    <source>
        <dbReference type="EnsemblMetazoa" id="GAUT003208-PA"/>
    </source>
</evidence>
<evidence type="ECO:0000256" key="1">
    <source>
        <dbReference type="ARBA" id="ARBA00004477"/>
    </source>
</evidence>
<keyword evidence="5" id="KW-0808">Transferase</keyword>
<name>A0A1A9UFH2_GLOAU</name>
<evidence type="ECO:0000256" key="9">
    <source>
        <dbReference type="ARBA" id="ARBA00023136"/>
    </source>
</evidence>
<dbReference type="GO" id="GO:0006487">
    <property type="term" value="P:protein N-linked glycosylation"/>
    <property type="evidence" value="ECO:0007669"/>
    <property type="project" value="TreeGrafter"/>
</dbReference>
<evidence type="ECO:0000313" key="15">
    <source>
        <dbReference type="Proteomes" id="UP000078200"/>
    </source>
</evidence>
<feature type="transmembrane region" description="Helical" evidence="12">
    <location>
        <begin position="56"/>
        <end position="73"/>
    </location>
</feature>
<dbReference type="VEuPathDB" id="VectorBase:GAUT003208"/>
<feature type="transmembrane region" description="Helical" evidence="12">
    <location>
        <begin position="161"/>
        <end position="185"/>
    </location>
</feature>
<protein>
    <recommendedName>
        <fullName evidence="12">Mannosyltransferase</fullName>
        <ecNumber evidence="12">2.4.1.-</ecNumber>
    </recommendedName>
</protein>
<feature type="transmembrane region" description="Helical" evidence="12">
    <location>
        <begin position="333"/>
        <end position="353"/>
    </location>
</feature>
<evidence type="ECO:0000256" key="4">
    <source>
        <dbReference type="ARBA" id="ARBA00022676"/>
    </source>
</evidence>
<evidence type="ECO:0000256" key="3">
    <source>
        <dbReference type="ARBA" id="ARBA00007063"/>
    </source>
</evidence>